<proteinExistence type="inferred from homology"/>
<dbReference type="Pfam" id="PF02397">
    <property type="entry name" value="Bac_transf"/>
    <property type="match status" value="1"/>
</dbReference>
<evidence type="ECO:0000256" key="6">
    <source>
        <dbReference type="ARBA" id="ARBA00023136"/>
    </source>
</evidence>
<reference evidence="9 10" key="1">
    <citation type="submission" date="2019-11" db="EMBL/GenBank/DDBJ databases">
        <title>Draft genome sequence of Blautia luti DSM 14534T, isolated from human stool.</title>
        <authorList>
            <person name="Ortiz R."/>
            <person name="Melis-Arcos F."/>
            <person name="Covarrubias P."/>
            <person name="Cardenas J.P."/>
            <person name="Perez-Donoso J."/>
            <person name="Almonacid D."/>
        </authorList>
    </citation>
    <scope>NUCLEOTIDE SEQUENCE [LARGE SCALE GENOMIC DNA]</scope>
    <source>
        <strain evidence="9 10">DSM 14534</strain>
    </source>
</reference>
<protein>
    <submittedName>
        <fullName evidence="9">Exopolysaccharide biosynthesis polyprenyl glycosylphosphotransferase</fullName>
    </submittedName>
</protein>
<feature type="transmembrane region" description="Helical" evidence="7">
    <location>
        <begin position="51"/>
        <end position="68"/>
    </location>
</feature>
<evidence type="ECO:0000256" key="1">
    <source>
        <dbReference type="ARBA" id="ARBA00004141"/>
    </source>
</evidence>
<keyword evidence="5 7" id="KW-1133">Transmembrane helix</keyword>
<dbReference type="InterPro" id="IPR003362">
    <property type="entry name" value="Bact_transf"/>
</dbReference>
<evidence type="ECO:0000256" key="4">
    <source>
        <dbReference type="ARBA" id="ARBA00022692"/>
    </source>
</evidence>
<name>A0A844GI80_9FIRM</name>
<accession>A0A844GI80</accession>
<dbReference type="Gene3D" id="3.40.50.720">
    <property type="entry name" value="NAD(P)-binding Rossmann-like Domain"/>
    <property type="match status" value="1"/>
</dbReference>
<feature type="transmembrane region" description="Helical" evidence="7">
    <location>
        <begin position="282"/>
        <end position="305"/>
    </location>
</feature>
<dbReference type="GO" id="GO:0016020">
    <property type="term" value="C:membrane"/>
    <property type="evidence" value="ECO:0007669"/>
    <property type="project" value="UniProtKB-SubCell"/>
</dbReference>
<evidence type="ECO:0000259" key="8">
    <source>
        <dbReference type="Pfam" id="PF02397"/>
    </source>
</evidence>
<sequence>MYRKKTKGWYKHKDFIFLDLCCIALAFLLADWIRCGTISNIYENKVYRNTAIFILLMDLGVSVLFELYKGVLRRGYYQEFLVCLKHMFIIELAAGLYLFSVDGGHNFSRIVLYLMGILYMGFTYLMTILWKKHLIKKMAEGGEHSLYIITTKDIAADVIGNVRKNNYNRYNINGLVIIDENMTGQSISGIPVVADMPNASNYICQQWVDEVLINIDEEYPYPQKLMDELLEMGMVVHLNLAKVKSTPGQKQLVETVGGYTVLTTTMNYATDSQALAKRALDILGGLVGCILTGIICIFVGPVIYISSPGPIFFSQIRIGQNGKPFKMYKFRSMYMDAEERKAELMAQNKMSDSRMFKLDFDPRVIGNKILPDGRHKTGVGEFIRKTSLDEFPQFWNVLKGDMSLVGTRPILQDELEQYELHHRARIAIKPGITGMWQVSGRSDITDFEEVVRLDTEYISNWNFGLDIKILLQTVKTVLKKEGSV</sequence>
<comment type="subcellular location">
    <subcellularLocation>
        <location evidence="1">Membrane</location>
        <topology evidence="1">Multi-pass membrane protein</topology>
    </subcellularLocation>
</comment>
<evidence type="ECO:0000256" key="7">
    <source>
        <dbReference type="SAM" id="Phobius"/>
    </source>
</evidence>
<dbReference type="GO" id="GO:0016780">
    <property type="term" value="F:phosphotransferase activity, for other substituted phosphate groups"/>
    <property type="evidence" value="ECO:0007669"/>
    <property type="project" value="TreeGrafter"/>
</dbReference>
<dbReference type="Proteomes" id="UP000437824">
    <property type="component" value="Unassembled WGS sequence"/>
</dbReference>
<feature type="transmembrane region" description="Helical" evidence="7">
    <location>
        <begin position="110"/>
        <end position="130"/>
    </location>
</feature>
<dbReference type="AlphaFoldDB" id="A0A844GI80"/>
<feature type="transmembrane region" description="Helical" evidence="7">
    <location>
        <begin position="80"/>
        <end position="98"/>
    </location>
</feature>
<feature type="domain" description="Bacterial sugar transferase" evidence="8">
    <location>
        <begin position="277"/>
        <end position="479"/>
    </location>
</feature>
<dbReference type="RefSeq" id="WP_154780045.1">
    <property type="nucleotide sequence ID" value="NZ_WMBC01000003.1"/>
</dbReference>
<dbReference type="PANTHER" id="PTHR30576:SF10">
    <property type="entry name" value="SLL5057 PROTEIN"/>
    <property type="match status" value="1"/>
</dbReference>
<evidence type="ECO:0000256" key="2">
    <source>
        <dbReference type="ARBA" id="ARBA00006464"/>
    </source>
</evidence>
<keyword evidence="3 9" id="KW-0808">Transferase</keyword>
<evidence type="ECO:0000313" key="9">
    <source>
        <dbReference type="EMBL" id="MTD60862.1"/>
    </source>
</evidence>
<comment type="similarity">
    <text evidence="2">Belongs to the bacterial sugar transferase family.</text>
</comment>
<evidence type="ECO:0000313" key="10">
    <source>
        <dbReference type="Proteomes" id="UP000437824"/>
    </source>
</evidence>
<dbReference type="PANTHER" id="PTHR30576">
    <property type="entry name" value="COLANIC BIOSYNTHESIS UDP-GLUCOSE LIPID CARRIER TRANSFERASE"/>
    <property type="match status" value="1"/>
</dbReference>
<comment type="caution">
    <text evidence="9">The sequence shown here is derived from an EMBL/GenBank/DDBJ whole genome shotgun (WGS) entry which is preliminary data.</text>
</comment>
<gene>
    <name evidence="9" type="ORF">GKZ57_06160</name>
</gene>
<dbReference type="InterPro" id="IPR017475">
    <property type="entry name" value="EPS_sugar_tfrase"/>
</dbReference>
<evidence type="ECO:0000256" key="5">
    <source>
        <dbReference type="ARBA" id="ARBA00022989"/>
    </source>
</evidence>
<evidence type="ECO:0000256" key="3">
    <source>
        <dbReference type="ARBA" id="ARBA00022679"/>
    </source>
</evidence>
<keyword evidence="4 7" id="KW-0812">Transmembrane</keyword>
<organism evidence="9 10">
    <name type="scientific">Blautia luti DSM 14534 = JCM 17040</name>
    <dbReference type="NCBI Taxonomy" id="649762"/>
    <lineage>
        <taxon>Bacteria</taxon>
        <taxon>Bacillati</taxon>
        <taxon>Bacillota</taxon>
        <taxon>Clostridia</taxon>
        <taxon>Lachnospirales</taxon>
        <taxon>Lachnospiraceae</taxon>
        <taxon>Blautia</taxon>
    </lineage>
</organism>
<dbReference type="NCBIfam" id="TIGR03025">
    <property type="entry name" value="EPS_sugtrans"/>
    <property type="match status" value="1"/>
</dbReference>
<keyword evidence="6 7" id="KW-0472">Membrane</keyword>
<dbReference type="EMBL" id="WMBC01000003">
    <property type="protein sequence ID" value="MTD60862.1"/>
    <property type="molecule type" value="Genomic_DNA"/>
</dbReference>